<gene>
    <name evidence="2" type="ORF">ACFFIO_09405</name>
</gene>
<dbReference type="EMBL" id="JBHLWH010000027">
    <property type="protein sequence ID" value="MFC0248716.1"/>
    <property type="molecule type" value="Genomic_DNA"/>
</dbReference>
<keyword evidence="3" id="KW-1185">Reference proteome</keyword>
<proteinExistence type="predicted"/>
<dbReference type="Gene3D" id="3.40.50.2300">
    <property type="match status" value="2"/>
</dbReference>
<reference evidence="2 3" key="1">
    <citation type="submission" date="2024-09" db="EMBL/GenBank/DDBJ databases">
        <authorList>
            <person name="Sun Q."/>
            <person name="Mori K."/>
        </authorList>
    </citation>
    <scope>NUCLEOTIDE SEQUENCE [LARGE SCALE GENOMIC DNA]</scope>
    <source>
        <strain evidence="2 3">CCM 7609</strain>
    </source>
</reference>
<name>A0ABV6F5C3_9MICC</name>
<evidence type="ECO:0000256" key="1">
    <source>
        <dbReference type="SAM" id="SignalP"/>
    </source>
</evidence>
<dbReference type="PANTHER" id="PTHR35271">
    <property type="entry name" value="ABC TRANSPORTER, SUBSTRATE-BINDING LIPOPROTEIN-RELATED"/>
    <property type="match status" value="1"/>
</dbReference>
<protein>
    <submittedName>
        <fullName evidence="2">ABC transporter substrate-binding protein</fullName>
    </submittedName>
</protein>
<organism evidence="2 3">
    <name type="scientific">Citricoccus parietis</name>
    <dbReference type="NCBI Taxonomy" id="592307"/>
    <lineage>
        <taxon>Bacteria</taxon>
        <taxon>Bacillati</taxon>
        <taxon>Actinomycetota</taxon>
        <taxon>Actinomycetes</taxon>
        <taxon>Micrococcales</taxon>
        <taxon>Micrococcaceae</taxon>
        <taxon>Citricoccus</taxon>
    </lineage>
</organism>
<accession>A0ABV6F5C3</accession>
<dbReference type="Pfam" id="PF04392">
    <property type="entry name" value="ABC_sub_bind"/>
    <property type="match status" value="1"/>
</dbReference>
<dbReference type="InterPro" id="IPR028082">
    <property type="entry name" value="Peripla_BP_I"/>
</dbReference>
<dbReference type="SUPFAM" id="SSF53822">
    <property type="entry name" value="Periplasmic binding protein-like I"/>
    <property type="match status" value="1"/>
</dbReference>
<dbReference type="Proteomes" id="UP001589766">
    <property type="component" value="Unassembled WGS sequence"/>
</dbReference>
<comment type="caution">
    <text evidence="2">The sequence shown here is derived from an EMBL/GenBank/DDBJ whole genome shotgun (WGS) entry which is preliminary data.</text>
</comment>
<evidence type="ECO:0000313" key="2">
    <source>
        <dbReference type="EMBL" id="MFC0248716.1"/>
    </source>
</evidence>
<feature type="signal peptide" evidence="1">
    <location>
        <begin position="1"/>
        <end position="29"/>
    </location>
</feature>
<dbReference type="InterPro" id="IPR007487">
    <property type="entry name" value="ABC_transpt-TYRBP-like"/>
</dbReference>
<feature type="chain" id="PRO_5046672832" evidence="1">
    <location>
        <begin position="30"/>
        <end position="340"/>
    </location>
</feature>
<dbReference type="PROSITE" id="PS51257">
    <property type="entry name" value="PROKAR_LIPOPROTEIN"/>
    <property type="match status" value="1"/>
</dbReference>
<evidence type="ECO:0000313" key="3">
    <source>
        <dbReference type="Proteomes" id="UP001589766"/>
    </source>
</evidence>
<dbReference type="CDD" id="cd06325">
    <property type="entry name" value="PBP1_ABC_unchar_transporter"/>
    <property type="match status" value="1"/>
</dbReference>
<keyword evidence="1" id="KW-0732">Signal</keyword>
<dbReference type="PANTHER" id="PTHR35271:SF1">
    <property type="entry name" value="ABC TRANSPORTER, SUBSTRATE-BINDING LIPOPROTEIN"/>
    <property type="match status" value="1"/>
</dbReference>
<sequence>MMLGSQKNRTGLRAGALLAVSALALTACGNEGGDGGSATEGGDGAESYSIGVSQFLSHASLDAARSGFEARIEESGLDITLDVQNAQGDQATANTIAGSFASADHDLVLAIATPSAQTAAQAITDVPVLFTAVTDPVSANLVESNEAPGGNVTGTSDANPVLEQLTLLTELDPEAQTVGIVYSSGEVNSEVQVEWAKEAAEELGLEIVEATVSNSSEVQQAANSLSDVDALYVPTDNAVVSALETLIGVAQDRQIPLIPAEGDSVERGGVATYGLSYDQLGAQTADMALRILSEGADPATMPVETLTEPELYVNPAAAEAMGVEIPQSMIDEADHVVGQE</sequence>
<dbReference type="RefSeq" id="WP_378041310.1">
    <property type="nucleotide sequence ID" value="NZ_JBHLWH010000027.1"/>
</dbReference>